<protein>
    <recommendedName>
        <fullName evidence="1">C2 domain-containing protein</fullName>
    </recommendedName>
</protein>
<comment type="caution">
    <text evidence="2">The sequence shown here is derived from an EMBL/GenBank/DDBJ whole genome shotgun (WGS) entry which is preliminary data.</text>
</comment>
<dbReference type="EMBL" id="KZ309230">
    <property type="protein sequence ID" value="KAG8237847.1"/>
    <property type="molecule type" value="Genomic_DNA"/>
</dbReference>
<dbReference type="Pfam" id="PF00168">
    <property type="entry name" value="C2"/>
    <property type="match status" value="1"/>
</dbReference>
<dbReference type="PANTHER" id="PTHR10774:SF190">
    <property type="entry name" value="C2 CALCIUM_LIPID-BINDING ENDONUCLEASE_EXONUCLEASE_PHOSPHATASE-RELATED"/>
    <property type="match status" value="1"/>
</dbReference>
<dbReference type="SUPFAM" id="SSF49562">
    <property type="entry name" value="C2 domain (Calcium/lipid-binding domain, CaLB)"/>
    <property type="match status" value="1"/>
</dbReference>
<dbReference type="Proteomes" id="UP000792457">
    <property type="component" value="Unassembled WGS sequence"/>
</dbReference>
<dbReference type="PROSITE" id="PS50004">
    <property type="entry name" value="C2"/>
    <property type="match status" value="1"/>
</dbReference>
<evidence type="ECO:0000313" key="2">
    <source>
        <dbReference type="EMBL" id="KAG8237847.1"/>
    </source>
</evidence>
<sequence length="179" mass="20767">MCVAEIKCHRLNVTVEKGENVRKGRIRDLMDTPDPYVELLVKGIPKGNPKTKTIDNTINPEWNESFTFYLDPSKEYNLDVALFDENVGKDELIGRQTINLKHLKPNENVAKILEFGKKSKIYLKLLLEEDWVPDLRYSTDLSDQEKVFLGKRKEYAFKAIKQILRPDISPNNVEEVCKE</sequence>
<dbReference type="InterPro" id="IPR045050">
    <property type="entry name" value="Synaptotagmin_plant"/>
</dbReference>
<accession>A0A8K0P986</accession>
<dbReference type="Gene3D" id="2.60.40.150">
    <property type="entry name" value="C2 domain"/>
    <property type="match status" value="1"/>
</dbReference>
<organism evidence="2 3">
    <name type="scientific">Ladona fulva</name>
    <name type="common">Scarce chaser dragonfly</name>
    <name type="synonym">Libellula fulva</name>
    <dbReference type="NCBI Taxonomy" id="123851"/>
    <lineage>
        <taxon>Eukaryota</taxon>
        <taxon>Metazoa</taxon>
        <taxon>Ecdysozoa</taxon>
        <taxon>Arthropoda</taxon>
        <taxon>Hexapoda</taxon>
        <taxon>Insecta</taxon>
        <taxon>Pterygota</taxon>
        <taxon>Palaeoptera</taxon>
        <taxon>Odonata</taxon>
        <taxon>Epiprocta</taxon>
        <taxon>Anisoptera</taxon>
        <taxon>Libelluloidea</taxon>
        <taxon>Libellulidae</taxon>
        <taxon>Ladona</taxon>
    </lineage>
</organism>
<dbReference type="SMART" id="SM00239">
    <property type="entry name" value="C2"/>
    <property type="match status" value="1"/>
</dbReference>
<reference evidence="2" key="2">
    <citation type="submission" date="2017-10" db="EMBL/GenBank/DDBJ databases">
        <title>Ladona fulva Genome sequencing and assembly.</title>
        <authorList>
            <person name="Murali S."/>
            <person name="Richards S."/>
            <person name="Bandaranaike D."/>
            <person name="Bellair M."/>
            <person name="Blankenburg K."/>
            <person name="Chao H."/>
            <person name="Dinh H."/>
            <person name="Doddapaneni H."/>
            <person name="Dugan-Rocha S."/>
            <person name="Elkadiri S."/>
            <person name="Gnanaolivu R."/>
            <person name="Hernandez B."/>
            <person name="Skinner E."/>
            <person name="Javaid M."/>
            <person name="Lee S."/>
            <person name="Li M."/>
            <person name="Ming W."/>
            <person name="Munidasa M."/>
            <person name="Muniz J."/>
            <person name="Nguyen L."/>
            <person name="Hughes D."/>
            <person name="Osuji N."/>
            <person name="Pu L.-L."/>
            <person name="Puazo M."/>
            <person name="Qu C."/>
            <person name="Quiroz J."/>
            <person name="Raj R."/>
            <person name="Weissenberger G."/>
            <person name="Xin Y."/>
            <person name="Zou X."/>
            <person name="Han Y."/>
            <person name="Worley K."/>
            <person name="Muzny D."/>
            <person name="Gibbs R."/>
        </authorList>
    </citation>
    <scope>NUCLEOTIDE SEQUENCE</scope>
    <source>
        <strain evidence="2">Sampled in the wild</strain>
    </source>
</reference>
<dbReference type="PANTHER" id="PTHR10774">
    <property type="entry name" value="EXTENDED SYNAPTOTAGMIN-RELATED"/>
    <property type="match status" value="1"/>
</dbReference>
<keyword evidence="3" id="KW-1185">Reference proteome</keyword>
<dbReference type="OrthoDB" id="419768at2759"/>
<evidence type="ECO:0000313" key="3">
    <source>
        <dbReference type="Proteomes" id="UP000792457"/>
    </source>
</evidence>
<dbReference type="InterPro" id="IPR035892">
    <property type="entry name" value="C2_domain_sf"/>
</dbReference>
<reference evidence="2" key="1">
    <citation type="submission" date="2013-04" db="EMBL/GenBank/DDBJ databases">
        <authorList>
            <person name="Qu J."/>
            <person name="Murali S.C."/>
            <person name="Bandaranaike D."/>
            <person name="Bellair M."/>
            <person name="Blankenburg K."/>
            <person name="Chao H."/>
            <person name="Dinh H."/>
            <person name="Doddapaneni H."/>
            <person name="Downs B."/>
            <person name="Dugan-Rocha S."/>
            <person name="Elkadiri S."/>
            <person name="Gnanaolivu R.D."/>
            <person name="Hernandez B."/>
            <person name="Javaid M."/>
            <person name="Jayaseelan J.C."/>
            <person name="Lee S."/>
            <person name="Li M."/>
            <person name="Ming W."/>
            <person name="Munidasa M."/>
            <person name="Muniz J."/>
            <person name="Nguyen L."/>
            <person name="Ongeri F."/>
            <person name="Osuji N."/>
            <person name="Pu L.-L."/>
            <person name="Puazo M."/>
            <person name="Qu C."/>
            <person name="Quiroz J."/>
            <person name="Raj R."/>
            <person name="Weissenberger G."/>
            <person name="Xin Y."/>
            <person name="Zou X."/>
            <person name="Han Y."/>
            <person name="Richards S."/>
            <person name="Worley K."/>
            <person name="Muzny D."/>
            <person name="Gibbs R."/>
        </authorList>
    </citation>
    <scope>NUCLEOTIDE SEQUENCE</scope>
    <source>
        <strain evidence="2">Sampled in the wild</strain>
    </source>
</reference>
<dbReference type="AlphaFoldDB" id="A0A8K0P986"/>
<evidence type="ECO:0000259" key="1">
    <source>
        <dbReference type="PROSITE" id="PS50004"/>
    </source>
</evidence>
<dbReference type="GO" id="GO:0008289">
    <property type="term" value="F:lipid binding"/>
    <property type="evidence" value="ECO:0007669"/>
    <property type="project" value="InterPro"/>
</dbReference>
<proteinExistence type="predicted"/>
<dbReference type="InterPro" id="IPR000008">
    <property type="entry name" value="C2_dom"/>
</dbReference>
<dbReference type="GO" id="GO:0005783">
    <property type="term" value="C:endoplasmic reticulum"/>
    <property type="evidence" value="ECO:0007669"/>
    <property type="project" value="TreeGrafter"/>
</dbReference>
<gene>
    <name evidence="2" type="ORF">J437_LFUL002456</name>
</gene>
<feature type="domain" description="C2" evidence="1">
    <location>
        <begin position="1"/>
        <end position="113"/>
    </location>
</feature>
<name>A0A8K0P986_LADFU</name>